<evidence type="ECO:0000313" key="1">
    <source>
        <dbReference type="EMBL" id="VDB97456.1"/>
    </source>
</evidence>
<name>A0AAQ2ZE07_OENOE</name>
<dbReference type="AlphaFoldDB" id="A0AAQ2ZE07"/>
<organism evidence="1 2">
    <name type="scientific">Oenococcus oeni</name>
    <name type="common">Leuconostoc oenos</name>
    <dbReference type="NCBI Taxonomy" id="1247"/>
    <lineage>
        <taxon>Bacteria</taxon>
        <taxon>Bacillati</taxon>
        <taxon>Bacillota</taxon>
        <taxon>Bacilli</taxon>
        <taxon>Lactobacillales</taxon>
        <taxon>Lactobacillaceae</taxon>
        <taxon>Oenococcus</taxon>
    </lineage>
</organism>
<dbReference type="EMBL" id="LR031358">
    <property type="protein sequence ID" value="VDB97456.1"/>
    <property type="molecule type" value="Genomic_DNA"/>
</dbReference>
<proteinExistence type="predicted"/>
<dbReference type="Proteomes" id="UP000294726">
    <property type="component" value="Chromosome"/>
</dbReference>
<protein>
    <submittedName>
        <fullName evidence="1">Uncharacterized protein</fullName>
    </submittedName>
</protein>
<evidence type="ECO:0000313" key="2">
    <source>
        <dbReference type="Proteomes" id="UP000294726"/>
    </source>
</evidence>
<dbReference type="RefSeq" id="WP_002822994.1">
    <property type="nucleotide sequence ID" value="NZ_CP038451.1"/>
</dbReference>
<sequence>MASKFPEHSWASAIGKKVDTNELVYLPAMSMRPLNGSMAEYTVAQGNMLVNYLQKLIVTLR</sequence>
<gene>
    <name evidence="1" type="ORF">OENI_0456</name>
</gene>
<accession>A0AAQ2ZE07</accession>
<reference evidence="1 2" key="1">
    <citation type="submission" date="2018-08" db="EMBL/GenBank/DDBJ databases">
        <authorList>
            <person name="Lorentzen P. G. S. M."/>
        </authorList>
    </citation>
    <scope>NUCLEOTIDE SEQUENCE [LARGE SCALE GENOMIC DNA]</scope>
    <source>
        <strain evidence="1 2">CRBO_1381</strain>
    </source>
</reference>